<keyword evidence="7" id="KW-0524">Neurogenesis</keyword>
<dbReference type="Pfam" id="PF25059">
    <property type="entry name" value="FN3_DSCAM-DSCAML_C"/>
    <property type="match status" value="1"/>
</dbReference>
<dbReference type="CDD" id="cd05734">
    <property type="entry name" value="Ig_DSCAM"/>
    <property type="match status" value="1"/>
</dbReference>
<dbReference type="GO" id="GO:0005886">
    <property type="term" value="C:plasma membrane"/>
    <property type="evidence" value="ECO:0007669"/>
    <property type="project" value="UniProtKB-SubCell"/>
</dbReference>
<feature type="domain" description="Ig-like" evidence="17">
    <location>
        <begin position="478"/>
        <end position="558"/>
    </location>
</feature>
<reference evidence="19" key="1">
    <citation type="submission" date="2025-08" db="UniProtKB">
        <authorList>
            <consortium name="Ensembl"/>
        </authorList>
    </citation>
    <scope>IDENTIFICATION</scope>
</reference>
<evidence type="ECO:0000256" key="5">
    <source>
        <dbReference type="ARBA" id="ARBA00022737"/>
    </source>
</evidence>
<dbReference type="Pfam" id="PF13927">
    <property type="entry name" value="Ig_3"/>
    <property type="match status" value="3"/>
</dbReference>
<dbReference type="SMART" id="SM00409">
    <property type="entry name" value="IG"/>
    <property type="match status" value="10"/>
</dbReference>
<keyword evidence="11" id="KW-1015">Disulfide bond</keyword>
<evidence type="ECO:0000259" key="18">
    <source>
        <dbReference type="PROSITE" id="PS50853"/>
    </source>
</evidence>
<keyword evidence="10 16" id="KW-0472">Membrane</keyword>
<dbReference type="Ensembl" id="ENSSTUT00000029612.1">
    <property type="protein sequence ID" value="ENSSTUP00000028292.1"/>
    <property type="gene ID" value="ENSSTUG00000011503.1"/>
</dbReference>
<evidence type="ECO:0000313" key="20">
    <source>
        <dbReference type="Proteomes" id="UP000472277"/>
    </source>
</evidence>
<feature type="domain" description="Ig-like" evidence="17">
    <location>
        <begin position="760"/>
        <end position="859"/>
    </location>
</feature>
<dbReference type="SMART" id="SM00060">
    <property type="entry name" value="FN3"/>
    <property type="match status" value="6"/>
</dbReference>
<dbReference type="FunFam" id="2.60.40.10:FF:000264">
    <property type="entry name" value="Down syndrome cell adhesion molecule like 1"/>
    <property type="match status" value="1"/>
</dbReference>
<feature type="domain" description="Ig-like" evidence="17">
    <location>
        <begin position="197"/>
        <end position="277"/>
    </location>
</feature>
<dbReference type="SUPFAM" id="SSF49265">
    <property type="entry name" value="Fibronectin type III"/>
    <property type="match status" value="3"/>
</dbReference>
<feature type="compositionally biased region" description="Basic residues" evidence="15">
    <location>
        <begin position="1670"/>
        <end position="1679"/>
    </location>
</feature>
<keyword evidence="8 16" id="KW-1133">Transmembrane helix</keyword>
<dbReference type="GeneTree" id="ENSGT00940000155354"/>
<evidence type="ECO:0000256" key="7">
    <source>
        <dbReference type="ARBA" id="ARBA00022902"/>
    </source>
</evidence>
<dbReference type="InterPro" id="IPR056754">
    <property type="entry name" value="DSCAM/DSCAML_C"/>
</dbReference>
<feature type="region of interest" description="Disordered" evidence="15">
    <location>
        <begin position="1653"/>
        <end position="1679"/>
    </location>
</feature>
<dbReference type="GO" id="GO:0007399">
    <property type="term" value="P:nervous system development"/>
    <property type="evidence" value="ECO:0007669"/>
    <property type="project" value="UniProtKB-KW"/>
</dbReference>
<feature type="domain" description="Fibronectin type-III" evidence="18">
    <location>
        <begin position="1157"/>
        <end position="1252"/>
    </location>
</feature>
<dbReference type="GO" id="GO:0045202">
    <property type="term" value="C:synapse"/>
    <property type="evidence" value="ECO:0007669"/>
    <property type="project" value="UniProtKB-SubCell"/>
</dbReference>
<keyword evidence="12" id="KW-0325">Glycoprotein</keyword>
<feature type="domain" description="Ig-like" evidence="17">
    <location>
        <begin position="379"/>
        <end position="473"/>
    </location>
</feature>
<dbReference type="InterPro" id="IPR003961">
    <property type="entry name" value="FN3_dom"/>
</dbReference>
<feature type="domain" description="Fibronectin type-III" evidence="18">
    <location>
        <begin position="960"/>
        <end position="1052"/>
    </location>
</feature>
<evidence type="ECO:0000256" key="4">
    <source>
        <dbReference type="ARBA" id="ARBA00022729"/>
    </source>
</evidence>
<dbReference type="Proteomes" id="UP000472277">
    <property type="component" value="Chromosome 26"/>
</dbReference>
<keyword evidence="2" id="KW-1003">Cell membrane</keyword>
<dbReference type="InterPro" id="IPR003599">
    <property type="entry name" value="Ig_sub"/>
</dbReference>
<feature type="compositionally biased region" description="Low complexity" evidence="15">
    <location>
        <begin position="1884"/>
        <end position="1903"/>
    </location>
</feature>
<evidence type="ECO:0000256" key="8">
    <source>
        <dbReference type="ARBA" id="ARBA00022989"/>
    </source>
</evidence>
<dbReference type="PANTHER" id="PTHR44170:SF53">
    <property type="entry name" value="DS CELL ADHESION MOLECULE LIKE 1"/>
    <property type="match status" value="1"/>
</dbReference>
<dbReference type="FunFam" id="2.60.40.10:FF:000167">
    <property type="entry name" value="Down syndrome cell adhesion molecule b"/>
    <property type="match status" value="1"/>
</dbReference>
<feature type="domain" description="Ig-like" evidence="17">
    <location>
        <begin position="285"/>
        <end position="370"/>
    </location>
</feature>
<feature type="transmembrane region" description="Helical" evidence="16">
    <location>
        <begin position="1554"/>
        <end position="1574"/>
    </location>
</feature>
<evidence type="ECO:0000256" key="13">
    <source>
        <dbReference type="ARBA" id="ARBA00023319"/>
    </source>
</evidence>
<feature type="region of interest" description="Disordered" evidence="15">
    <location>
        <begin position="1778"/>
        <end position="1825"/>
    </location>
</feature>
<dbReference type="CDD" id="cd00096">
    <property type="entry name" value="Ig"/>
    <property type="match status" value="2"/>
</dbReference>
<evidence type="ECO:0000256" key="6">
    <source>
        <dbReference type="ARBA" id="ARBA00022889"/>
    </source>
</evidence>
<organism evidence="19 20">
    <name type="scientific">Salmo trutta</name>
    <name type="common">Brown trout</name>
    <dbReference type="NCBI Taxonomy" id="8032"/>
    <lineage>
        <taxon>Eukaryota</taxon>
        <taxon>Metazoa</taxon>
        <taxon>Chordata</taxon>
        <taxon>Craniata</taxon>
        <taxon>Vertebrata</taxon>
        <taxon>Euteleostomi</taxon>
        <taxon>Actinopterygii</taxon>
        <taxon>Neopterygii</taxon>
        <taxon>Teleostei</taxon>
        <taxon>Protacanthopterygii</taxon>
        <taxon>Salmoniformes</taxon>
        <taxon>Salmonidae</taxon>
        <taxon>Salmoninae</taxon>
        <taxon>Salmo</taxon>
    </lineage>
</organism>
<dbReference type="InterPro" id="IPR013098">
    <property type="entry name" value="Ig_I-set"/>
</dbReference>
<feature type="domain" description="Ig-like" evidence="17">
    <location>
        <begin position="568"/>
        <end position="657"/>
    </location>
</feature>
<keyword evidence="4" id="KW-0732">Signal</keyword>
<dbReference type="FunFam" id="2.60.40.10:FF:000120">
    <property type="entry name" value="Down syndrome cell adhesion molecule like 1"/>
    <property type="match status" value="1"/>
</dbReference>
<protein>
    <submittedName>
        <fullName evidence="19">DS cell adhesion molecule like 1</fullName>
    </submittedName>
</protein>
<evidence type="ECO:0000256" key="3">
    <source>
        <dbReference type="ARBA" id="ARBA00022692"/>
    </source>
</evidence>
<evidence type="ECO:0000256" key="1">
    <source>
        <dbReference type="ARBA" id="ARBA00004251"/>
    </source>
</evidence>
<evidence type="ECO:0000256" key="11">
    <source>
        <dbReference type="ARBA" id="ARBA00023157"/>
    </source>
</evidence>
<dbReference type="InterPro" id="IPR013106">
    <property type="entry name" value="Ig_V-set"/>
</dbReference>
<evidence type="ECO:0000256" key="15">
    <source>
        <dbReference type="SAM" id="MobiDB-lite"/>
    </source>
</evidence>
<comment type="subcellular location">
    <subcellularLocation>
        <location evidence="1">Cell membrane</location>
        <topology evidence="1">Single-pass type I membrane protein</topology>
    </subcellularLocation>
    <subcellularLocation>
        <location evidence="14">Synapse</location>
    </subcellularLocation>
</comment>
<dbReference type="FunFam" id="2.60.40.10:FF:000333">
    <property type="entry name" value="Down syndrome cell adhesion molecule"/>
    <property type="match status" value="1"/>
</dbReference>
<dbReference type="FunFam" id="2.60.40.10:FF:000172">
    <property type="entry name" value="Down syndrome cell adhesion molecule b"/>
    <property type="match status" value="1"/>
</dbReference>
<dbReference type="PROSITE" id="PS50835">
    <property type="entry name" value="IG_LIKE"/>
    <property type="match status" value="9"/>
</dbReference>
<dbReference type="CDD" id="cd00063">
    <property type="entry name" value="FN3"/>
    <property type="match status" value="6"/>
</dbReference>
<feature type="domain" description="Ig-like" evidence="17">
    <location>
        <begin position="1253"/>
        <end position="1331"/>
    </location>
</feature>
<dbReference type="Gene3D" id="2.60.40.10">
    <property type="entry name" value="Immunoglobulins"/>
    <property type="match status" value="16"/>
</dbReference>
<dbReference type="InterPro" id="IPR036116">
    <property type="entry name" value="FN3_sf"/>
</dbReference>
<feature type="domain" description="Fibronectin type-III" evidence="18">
    <location>
        <begin position="1347"/>
        <end position="1441"/>
    </location>
</feature>
<keyword evidence="3 16" id="KW-0812">Transmembrane</keyword>
<feature type="region of interest" description="Disordered" evidence="15">
    <location>
        <begin position="1849"/>
        <end position="1943"/>
    </location>
</feature>
<dbReference type="FunFam" id="2.60.40.10:FF:000229">
    <property type="entry name" value="Down syndrome cell adhesion molecule homolog"/>
    <property type="match status" value="1"/>
</dbReference>
<feature type="domain" description="Fibronectin type-III" evidence="18">
    <location>
        <begin position="1446"/>
        <end position="1538"/>
    </location>
</feature>
<dbReference type="Pfam" id="PF07679">
    <property type="entry name" value="I-set"/>
    <property type="match status" value="5"/>
</dbReference>
<feature type="compositionally biased region" description="Gly residues" evidence="15">
    <location>
        <begin position="1849"/>
        <end position="1868"/>
    </location>
</feature>
<evidence type="ECO:0000256" key="16">
    <source>
        <dbReference type="SAM" id="Phobius"/>
    </source>
</evidence>
<sequence>ASLQRVTFSSSVGVSLPCPAGGAPHAVLRWYLATGDDIYDVPHIRHVHANGTLQLYPFSPSAFNSYIHDNDYFCTAENQAGKIRSPSIRIKAVFREPYTVRVADQRSMRGNVAVFKCLIPSAVQEYVSVVSWEKDTVSIVPGNRFFLTSFGALYISEVQKEDALSTYRCITKHKYSGETRQSNGARLSVMDPTESTPSVLDSFQSGEVQVGRNVELPCIASGYPNPTIRWLKDGRPLPADSRWTRRLTGLTVSDLRLGDSGNYICEVTNSFGSKEVTGHLNVIEPLRVTLSPKNLKTGISSTVILSCAVQGSPHFTLSWYRNTEPVLPDQHFSIQGAHNETLFISAAQKRHSGAYQCFATRKGQTAQDFSIILLEDGTPRIVSSFSERVVVPGEPFSLMCAAKGAPPPTITWTLDDEAVARDPSRVRASQYTLSDGSTVSHVNVSSPEIRDGGVYRCAARNSAGSAEYQARINVRGSPRIRDMRNITAVAGRNTFINCRVIGYPYYSIKWYKEGLLLPDNHRQVVYENGTLKLSDVQKVLDEGAYLCSVLIQPQIFISQTVYVQVKVPPLIQPFDFPPTSIGKLMYIACVVSSGDMPIHITWRKDGQEIVPSSGVNIETKEYMSSLQIGKVSLKHNGNYTCIASNDAATVSSERQLTVTVPPQFVVQPNNQDGIYGKVGVLNCSVDGYPPPKVMWKHAKGTGNPQQYHPVPLTGRIQIMGNGSLLIRHVLEDDRGYYLCQASNGVGSDISKSMVLTVKIPAMITSHPNTTMAIKGQIKELNCTARGEWPIIIRWERGDTVIDPDRNPRYAITTSPNEKSDEVLSTLKLKPAERGDSVFFSCHAINSYGEGRGLIQLTVQEPPDPPELEVREVKDRSMNLRWTQRFDGNSIITSYDIEYKNKTDPWELKHATRKISPTNNQANIVDLHPAQVYSIRMFSYNKIGHSQASKELTISTEEAREITYLFPPQNSINAPRKELQNGVIRGYQIGYRENGPGSNGQYSIVEMKATGDSEVYTLDNLKKFAQYGVVVQAFNRAGTGPSSSEINATTLEDVPSQPPQTVRAISVTSDEAVITWAEPPRLTLHGVLKGYRVVFWSLFPDGEWGEMQNITTSREQVELRGLEKFTNYSVQVLAYTQAGDGVRSNVLYIQTREDHPGPPAGIKAVPSSTSSVVVSWLPPHKPNGIIRKYTIYCSSPGSGQPAPSEYEANPELLFYRVTHLNRGQQYLIWAAAVTTAGRGNISDKVTVEPAGKAPAKILSFGGTVTTPWMKEVRLPCSSVGEPTPTIKWTKDSEDTAIPVTLDGQRLIMANGTLILRSVKAEDSGYYTCTATNTLGFDTIIVNLLVQVPPDQPRLTVSTTSTSSITLAWIPGDNGGSSIRGFVLQYSVDNMEGWRDVFISSSERSFKLDDLRCGTWYKVKLAAKNSVGAGRISEIIEAKTHGREPQFNKEQPVFTHVNSTHARLNLQGWASGGCPITAVLLEFRPKGNWAWQNVRTNATADVFLAELREATWYELKMKACNSAGCGNQSSQFATLDYDGSEYKLSARPEGDDVKKLFSIGCPIILVTLVVALLFIIRKKRKEKRLKRLRGEGGKGGGGVRKREVWRRAMRLSKGGSEDKATIPVTDTEFSQNVNPQSFCTGVSVHHPALIQNTGPLIDMSDIRPGTNPVSRKSVKSAHSTRNRYSSQWTLTKCQSSTPARTLTSDWRTVGSQHGITVTESDSYSASLSQDTDKGRNSMVSTESASSTYEELARAYEHAKLEEHLQHAKFEITECFISDSSSDQMTTGTNDNADSMTSMSTPSETGLCRFTASPPKPQDYDRGRPTNVAVPIPHRQQALTVGHAGLTGLSGSGGASGGVSGVGGATGGPSGGSSTTSLSQRTLTMPGSSSSSAQSAAAAATASASGGATGGDSRDSLLESSSSGLGRLERQKQAAGGAYSKSYTLV</sequence>
<dbReference type="SMART" id="SM00408">
    <property type="entry name" value="IGc2"/>
    <property type="match status" value="9"/>
</dbReference>
<feature type="region of interest" description="Disordered" evidence="15">
    <location>
        <begin position="1718"/>
        <end position="1741"/>
    </location>
</feature>
<feature type="compositionally biased region" description="Polar residues" evidence="15">
    <location>
        <begin position="1778"/>
        <end position="1801"/>
    </location>
</feature>
<dbReference type="Pfam" id="PF00041">
    <property type="entry name" value="fn3"/>
    <property type="match status" value="5"/>
</dbReference>
<dbReference type="FunFam" id="2.60.40.10:FF:000219">
    <property type="entry name" value="Down syndrome cell adhesion molecule homolog"/>
    <property type="match status" value="1"/>
</dbReference>
<dbReference type="FunFam" id="2.60.40.10:FF:000215">
    <property type="entry name" value="Down syndrome cell adhesion molecule a"/>
    <property type="match status" value="1"/>
</dbReference>
<dbReference type="FunFam" id="2.60.40.10:FF:000176">
    <property type="entry name" value="Down syndrome cell adhesion molecule a"/>
    <property type="match status" value="1"/>
</dbReference>
<keyword evidence="6" id="KW-0130">Cell adhesion</keyword>
<dbReference type="InterPro" id="IPR036179">
    <property type="entry name" value="Ig-like_dom_sf"/>
</dbReference>
<evidence type="ECO:0000256" key="12">
    <source>
        <dbReference type="ARBA" id="ARBA00023180"/>
    </source>
</evidence>
<dbReference type="FunFam" id="2.60.40.10:FF:000104">
    <property type="entry name" value="Down syndrome cell adhesion molecule b"/>
    <property type="match status" value="1"/>
</dbReference>
<dbReference type="InterPro" id="IPR007110">
    <property type="entry name" value="Ig-like_dom"/>
</dbReference>
<feature type="domain" description="Ig-like" evidence="17">
    <location>
        <begin position="662"/>
        <end position="756"/>
    </location>
</feature>
<keyword evidence="5" id="KW-0677">Repeat</keyword>
<dbReference type="SUPFAM" id="SSF48726">
    <property type="entry name" value="Immunoglobulin"/>
    <property type="match status" value="10"/>
</dbReference>
<accession>A0A673Y1D8</accession>
<keyword evidence="20" id="KW-1185">Reference proteome</keyword>
<dbReference type="InterPro" id="IPR013783">
    <property type="entry name" value="Ig-like_fold"/>
</dbReference>
<dbReference type="SMART" id="SM00406">
    <property type="entry name" value="IGv"/>
    <property type="match status" value="2"/>
</dbReference>
<dbReference type="FunFam" id="2.60.40.10:FF:000141">
    <property type="entry name" value="Down syndrome cell adhesion molecule a"/>
    <property type="match status" value="1"/>
</dbReference>
<evidence type="ECO:0000313" key="19">
    <source>
        <dbReference type="Ensembl" id="ENSSTUP00000028292.1"/>
    </source>
</evidence>
<evidence type="ECO:0000256" key="14">
    <source>
        <dbReference type="ARBA" id="ARBA00034103"/>
    </source>
</evidence>
<keyword evidence="9" id="KW-0770">Synapse</keyword>
<feature type="domain" description="Fibronectin type-III" evidence="18">
    <location>
        <begin position="861"/>
        <end position="958"/>
    </location>
</feature>
<dbReference type="PROSITE" id="PS50853">
    <property type="entry name" value="FN3"/>
    <property type="match status" value="6"/>
</dbReference>
<gene>
    <name evidence="19" type="primary">DSCAML1</name>
    <name evidence="19" type="synonym">LOC115163007</name>
</gene>
<keyword evidence="13" id="KW-0393">Immunoglobulin domain</keyword>
<evidence type="ECO:0000256" key="9">
    <source>
        <dbReference type="ARBA" id="ARBA00023018"/>
    </source>
</evidence>
<feature type="compositionally biased region" description="Polar residues" evidence="15">
    <location>
        <begin position="1718"/>
        <end position="1727"/>
    </location>
</feature>
<dbReference type="FunFam" id="2.60.40.10:FF:000017">
    <property type="entry name" value="Down syndrome cell adhesion molecule b"/>
    <property type="match status" value="2"/>
</dbReference>
<evidence type="ECO:0000256" key="2">
    <source>
        <dbReference type="ARBA" id="ARBA00022475"/>
    </source>
</evidence>
<dbReference type="FunFam" id="2.60.40.10:FF:000315">
    <property type="entry name" value="Down syndrome cell adhesion molecule like 1"/>
    <property type="match status" value="1"/>
</dbReference>
<dbReference type="PANTHER" id="PTHR44170">
    <property type="entry name" value="PROTEIN SIDEKICK"/>
    <property type="match status" value="1"/>
</dbReference>
<name>A0A673Y1D8_SALTR</name>
<evidence type="ECO:0000256" key="10">
    <source>
        <dbReference type="ARBA" id="ARBA00023136"/>
    </source>
</evidence>
<evidence type="ECO:0000259" key="17">
    <source>
        <dbReference type="PROSITE" id="PS50835"/>
    </source>
</evidence>
<dbReference type="FunFam" id="2.60.40.10:FF:000477">
    <property type="entry name" value="DS cell adhesion molecule like 1"/>
    <property type="match status" value="1"/>
</dbReference>
<feature type="domain" description="Ig-like" evidence="17">
    <location>
        <begin position="86"/>
        <end position="188"/>
    </location>
</feature>
<proteinExistence type="predicted"/>
<dbReference type="GO" id="GO:0098609">
    <property type="term" value="P:cell-cell adhesion"/>
    <property type="evidence" value="ECO:0007669"/>
    <property type="project" value="TreeGrafter"/>
</dbReference>
<reference evidence="19" key="2">
    <citation type="submission" date="2025-09" db="UniProtKB">
        <authorList>
            <consortium name="Ensembl"/>
        </authorList>
    </citation>
    <scope>IDENTIFICATION</scope>
</reference>
<dbReference type="InterPro" id="IPR003598">
    <property type="entry name" value="Ig_sub2"/>
</dbReference>
<feature type="domain" description="Fibronectin type-III" evidence="18">
    <location>
        <begin position="1057"/>
        <end position="1153"/>
    </location>
</feature>